<feature type="compositionally biased region" description="Basic and acidic residues" evidence="1">
    <location>
        <begin position="693"/>
        <end position="706"/>
    </location>
</feature>
<dbReference type="Proteomes" id="UP000007648">
    <property type="component" value="Unassembled WGS sequence"/>
</dbReference>
<dbReference type="Pfam" id="PF15740">
    <property type="entry name" value="PPP1R26_N"/>
    <property type="match status" value="1"/>
</dbReference>
<feature type="compositionally biased region" description="Basic and acidic residues" evidence="1">
    <location>
        <begin position="802"/>
        <end position="812"/>
    </location>
</feature>
<reference evidence="3 4" key="1">
    <citation type="journal article" date="2011" name="Proc. Natl. Acad. Sci. U.S.A.">
        <title>Genetic diversity and population structure of the endangered marsupial Sarcophilus harrisii (Tasmanian devil).</title>
        <authorList>
            <person name="Miller W."/>
            <person name="Hayes V.M."/>
            <person name="Ratan A."/>
            <person name="Petersen D.C."/>
            <person name="Wittekindt N.E."/>
            <person name="Miller J."/>
            <person name="Walenz B."/>
            <person name="Knight J."/>
            <person name="Qi J."/>
            <person name="Zhao F."/>
            <person name="Wang Q."/>
            <person name="Bedoya-Reina O.C."/>
            <person name="Katiyar N."/>
            <person name="Tomsho L.P."/>
            <person name="Kasson L.M."/>
            <person name="Hardie R.A."/>
            <person name="Woodbridge P."/>
            <person name="Tindall E.A."/>
            <person name="Bertelsen M.F."/>
            <person name="Dixon D."/>
            <person name="Pyecroft S."/>
            <person name="Helgen K.M."/>
            <person name="Lesk A.M."/>
            <person name="Pringle T.H."/>
            <person name="Patterson N."/>
            <person name="Zhang Y."/>
            <person name="Kreiss A."/>
            <person name="Woods G.M."/>
            <person name="Jones M.E."/>
            <person name="Schuster S.C."/>
        </authorList>
    </citation>
    <scope>NUCLEOTIDE SEQUENCE [LARGE SCALE GENOMIC DNA]</scope>
</reference>
<feature type="region of interest" description="Disordered" evidence="1">
    <location>
        <begin position="429"/>
        <end position="448"/>
    </location>
</feature>
<dbReference type="InParanoid" id="A0A7N4PRH3"/>
<dbReference type="GO" id="GO:0004864">
    <property type="term" value="F:protein phosphatase inhibitor activity"/>
    <property type="evidence" value="ECO:0007669"/>
    <property type="project" value="InterPro"/>
</dbReference>
<evidence type="ECO:0000256" key="1">
    <source>
        <dbReference type="SAM" id="MobiDB-lite"/>
    </source>
</evidence>
<feature type="region of interest" description="Disordered" evidence="1">
    <location>
        <begin position="1092"/>
        <end position="1115"/>
    </location>
</feature>
<feature type="region of interest" description="Disordered" evidence="1">
    <location>
        <begin position="690"/>
        <end position="718"/>
    </location>
</feature>
<dbReference type="PANTHER" id="PTHR15724">
    <property type="entry name" value="PROTEIN PHOSPHATASE 1 REGULATORY SUBUNIT 26"/>
    <property type="match status" value="1"/>
</dbReference>
<feature type="region of interest" description="Disordered" evidence="1">
    <location>
        <begin position="508"/>
        <end position="537"/>
    </location>
</feature>
<feature type="compositionally biased region" description="Polar residues" evidence="1">
    <location>
        <begin position="437"/>
        <end position="448"/>
    </location>
</feature>
<dbReference type="PANTHER" id="PTHR15724:SF0">
    <property type="entry name" value="PROTEIN PHOSPHATASE 1 REGULATORY SUBUNIT 26"/>
    <property type="match status" value="1"/>
</dbReference>
<feature type="region of interest" description="Disordered" evidence="1">
    <location>
        <begin position="731"/>
        <end position="750"/>
    </location>
</feature>
<accession>A0A7N4PRH3</accession>
<protein>
    <submittedName>
        <fullName evidence="3">Protein phosphatase 1 regulatory subunit 26</fullName>
    </submittedName>
</protein>
<dbReference type="InterPro" id="IPR031474">
    <property type="entry name" value="PPP1R26_N"/>
</dbReference>
<reference evidence="3" key="3">
    <citation type="submission" date="2025-09" db="UniProtKB">
        <authorList>
            <consortium name="Ensembl"/>
        </authorList>
    </citation>
    <scope>IDENTIFICATION</scope>
</reference>
<proteinExistence type="predicted"/>
<feature type="compositionally biased region" description="Basic and acidic residues" evidence="1">
    <location>
        <begin position="783"/>
        <end position="792"/>
    </location>
</feature>
<feature type="region of interest" description="Disordered" evidence="1">
    <location>
        <begin position="775"/>
        <end position="812"/>
    </location>
</feature>
<evidence type="ECO:0000313" key="4">
    <source>
        <dbReference type="Proteomes" id="UP000007648"/>
    </source>
</evidence>
<feature type="domain" description="Protein phosphatase 1 regulatory subunit 26 N-terminal" evidence="2">
    <location>
        <begin position="1"/>
        <end position="879"/>
    </location>
</feature>
<dbReference type="Ensembl" id="ENSSHAT00000049178.1">
    <property type="protein sequence ID" value="ENSSHAP00000040952.1"/>
    <property type="gene ID" value="ENSSHAG00000025592.1"/>
</dbReference>
<feature type="compositionally biased region" description="Polar residues" evidence="1">
    <location>
        <begin position="512"/>
        <end position="526"/>
    </location>
</feature>
<keyword evidence="4" id="KW-1185">Reference proteome</keyword>
<gene>
    <name evidence="3" type="primary">PPP1R26</name>
</gene>
<feature type="compositionally biased region" description="Basic residues" evidence="1">
    <location>
        <begin position="731"/>
        <end position="749"/>
    </location>
</feature>
<feature type="region of interest" description="Disordered" evidence="1">
    <location>
        <begin position="903"/>
        <end position="927"/>
    </location>
</feature>
<name>A0A7N4PRH3_SARHA</name>
<dbReference type="InterPro" id="IPR026130">
    <property type="entry name" value="PPP1R26"/>
</dbReference>
<reference evidence="3" key="2">
    <citation type="submission" date="2025-08" db="UniProtKB">
        <authorList>
            <consortium name="Ensembl"/>
        </authorList>
    </citation>
    <scope>IDENTIFICATION</scope>
</reference>
<dbReference type="GeneTree" id="ENSGT00390000014118"/>
<organism evidence="3 4">
    <name type="scientific">Sarcophilus harrisii</name>
    <name type="common">Tasmanian devil</name>
    <name type="synonym">Sarcophilus laniarius</name>
    <dbReference type="NCBI Taxonomy" id="9305"/>
    <lineage>
        <taxon>Eukaryota</taxon>
        <taxon>Metazoa</taxon>
        <taxon>Chordata</taxon>
        <taxon>Craniata</taxon>
        <taxon>Vertebrata</taxon>
        <taxon>Euteleostomi</taxon>
        <taxon>Mammalia</taxon>
        <taxon>Metatheria</taxon>
        <taxon>Dasyuromorphia</taxon>
        <taxon>Dasyuridae</taxon>
        <taxon>Sarcophilus</taxon>
    </lineage>
</organism>
<evidence type="ECO:0000313" key="3">
    <source>
        <dbReference type="Ensembl" id="ENSSHAP00000040952.1"/>
    </source>
</evidence>
<dbReference type="AlphaFoldDB" id="A0A7N4PRH3"/>
<dbReference type="FunCoup" id="A0A7N4PRH3">
    <property type="interactions" value="150"/>
</dbReference>
<evidence type="ECO:0000259" key="2">
    <source>
        <dbReference type="Pfam" id="PF15740"/>
    </source>
</evidence>
<sequence>MFLMNAPPVIALQSKWESFGQSGSFRFPVCFSESEEDIARASVSAKVQMIINNLQSEEASLGMNNEYIMQKNQRGGKYKGARIAAANTIVLKKHSTYAKSELSTEFDHMEDDSSDFGPLVLESDSDDSVDREIEQAIQEYLKEKSNTIQSLPSSSATCFGTTNGNNKIKQDLPQNNVTTHLPPVKFKSDVVSEAIICNPKGSHDKARASSPLSVSSDDSFEQSIQAEIEQFLSEKKQQEIHKYGISLDKRTEQKEVLVKAVPKSNKESIVKSNRQDLKQGCKELIFKQYPELGKTNVQPKCFKSKIRTESENFGNIRLAPPKLAGVCHPLETAQNKGVEKKHSWANRREQRIKSAALVYEISDSSSDDGIEEAIQMYQLEKTRKEASSTMDSNLLQKTQPRDNKVSDFATSIAVGPSKSALLESHKKTLNSKKKQTATKATELSDSSCDSNKLFKPLKETKVSTPPMNTIAKCEFTVQPSFQAETSAELMCAEAILDIYKTIMPSHVESNDRSLSTNPLFSSQNVPSHPDSDSSLVDSDDSIEQEIRTFLALKAQSEHLLAKPENLSKSVQGPLLPEHSNQGSSPKVPLSKTLKLSLCCKRKLKGERKVVKQLTPKKTKGLERECPRETEYGQAKIHMLQEEKDLSSQDKICKSESRKDEVTCQILSSNLVGLIDERIALDLRNSLSQAHGKVAQERNVEQERPGSGDKSSSLDSDEDLDTAIKDLLRSKRKLKKRCRDPKPHCKKKVKLSSTGTQFLDKFNKLQKHWKDKSPHLLKSCLPGSKRDNRENTVKKPLNSCNNRTERGKQGKKHESLQLAFQLEKKIFSKPILVSSDIEINENRNSAISTISLSDDSSSVDSDDSIEQEIRKFLAEKAKYSMSSSEIQEGSVTAPLPIEGVSKPAVVSGKEKHQSVGHQPGLSSQSQKNKIVSQKAEDLKISDKTVVQSAINILNDGRKITSCPGNIYLHSTLAVKTKHETVTPKNCGSLSIKEASIDKKAVCIKDQSQKSLEPTDTENVVSRLQNYCITDITTQEKSNSFQGKCCCRSMYDQKLVPESERNLLLNSKRYPLQNDFVHEGVFQNICVLNPESRETVQKGNHRKEREKRLKDQTKSSTNCTIDHQQSLHLAGFHSLIPTGVFNFGKSTSSKQTSLLSSNQAVPLQVPLFTSFKENKLSKDSGIFGSSYLLLKKEGSNWQNRKTQAELNIHEVKKFSSEGKILDLKNRRIIDKGARDQKVLENDSSEFNATSIEESRSSVAKEKILDLNHDYKVTRVFLPSLF</sequence>